<dbReference type="GO" id="GO:0000978">
    <property type="term" value="F:RNA polymerase II cis-regulatory region sequence-specific DNA binding"/>
    <property type="evidence" value="ECO:0007669"/>
    <property type="project" value="TreeGrafter"/>
</dbReference>
<evidence type="ECO:0000313" key="7">
    <source>
        <dbReference type="EMBL" id="CAH1414464.1"/>
    </source>
</evidence>
<evidence type="ECO:0000256" key="1">
    <source>
        <dbReference type="ARBA" id="ARBA00004123"/>
    </source>
</evidence>
<feature type="domain" description="MADS-box" evidence="6">
    <location>
        <begin position="1"/>
        <end position="51"/>
    </location>
</feature>
<dbReference type="GO" id="GO:0000981">
    <property type="term" value="F:DNA-binding transcription factor activity, RNA polymerase II-specific"/>
    <property type="evidence" value="ECO:0007669"/>
    <property type="project" value="InterPro"/>
</dbReference>
<dbReference type="Proteomes" id="UP001157418">
    <property type="component" value="Unassembled WGS sequence"/>
</dbReference>
<dbReference type="SMART" id="SM00432">
    <property type="entry name" value="MADS"/>
    <property type="match status" value="1"/>
</dbReference>
<reference evidence="7 8" key="1">
    <citation type="submission" date="2022-01" db="EMBL/GenBank/DDBJ databases">
        <authorList>
            <person name="Xiong W."/>
            <person name="Schranz E."/>
        </authorList>
    </citation>
    <scope>NUCLEOTIDE SEQUENCE [LARGE SCALE GENOMIC DNA]</scope>
</reference>
<accession>A0AAU9LME7</accession>
<dbReference type="GO" id="GO:0005634">
    <property type="term" value="C:nucleus"/>
    <property type="evidence" value="ECO:0007669"/>
    <property type="project" value="UniProtKB-SubCell"/>
</dbReference>
<dbReference type="InterPro" id="IPR002100">
    <property type="entry name" value="TF_MADSbox"/>
</dbReference>
<keyword evidence="4" id="KW-0804">Transcription</keyword>
<keyword evidence="2" id="KW-0805">Transcription regulation</keyword>
<evidence type="ECO:0000256" key="3">
    <source>
        <dbReference type="ARBA" id="ARBA00023125"/>
    </source>
</evidence>
<evidence type="ECO:0000259" key="6">
    <source>
        <dbReference type="PROSITE" id="PS50066"/>
    </source>
</evidence>
<comment type="subcellular location">
    <subcellularLocation>
        <location evidence="1">Nucleus</location>
    </subcellularLocation>
</comment>
<dbReference type="PROSITE" id="PS50066">
    <property type="entry name" value="MADS_BOX_2"/>
    <property type="match status" value="1"/>
</dbReference>
<dbReference type="GO" id="GO:0046983">
    <property type="term" value="F:protein dimerization activity"/>
    <property type="evidence" value="ECO:0007669"/>
    <property type="project" value="InterPro"/>
</dbReference>
<dbReference type="FunFam" id="3.40.1810.10:FF:000024">
    <property type="entry name" value="Agamous-like MADS-box protein AGL80"/>
    <property type="match status" value="1"/>
</dbReference>
<evidence type="ECO:0000256" key="5">
    <source>
        <dbReference type="ARBA" id="ARBA00023242"/>
    </source>
</evidence>
<dbReference type="EMBL" id="CAKMRJ010000001">
    <property type="protein sequence ID" value="CAH1414464.1"/>
    <property type="molecule type" value="Genomic_DNA"/>
</dbReference>
<dbReference type="PANTHER" id="PTHR11945:SF387">
    <property type="entry name" value="AGAMOUS-LIKE MADS-BOX PROTEIN AGL80"/>
    <property type="match status" value="1"/>
</dbReference>
<proteinExistence type="predicted"/>
<organism evidence="7 8">
    <name type="scientific">Lactuca virosa</name>
    <dbReference type="NCBI Taxonomy" id="75947"/>
    <lineage>
        <taxon>Eukaryota</taxon>
        <taxon>Viridiplantae</taxon>
        <taxon>Streptophyta</taxon>
        <taxon>Embryophyta</taxon>
        <taxon>Tracheophyta</taxon>
        <taxon>Spermatophyta</taxon>
        <taxon>Magnoliopsida</taxon>
        <taxon>eudicotyledons</taxon>
        <taxon>Gunneridae</taxon>
        <taxon>Pentapetalae</taxon>
        <taxon>asterids</taxon>
        <taxon>campanulids</taxon>
        <taxon>Asterales</taxon>
        <taxon>Asteraceae</taxon>
        <taxon>Cichorioideae</taxon>
        <taxon>Cichorieae</taxon>
        <taxon>Lactucinae</taxon>
        <taxon>Lactuca</taxon>
    </lineage>
</organism>
<keyword evidence="5" id="KW-0539">Nucleus</keyword>
<protein>
    <recommendedName>
        <fullName evidence="6">MADS-box domain-containing protein</fullName>
    </recommendedName>
</protein>
<dbReference type="InterPro" id="IPR036879">
    <property type="entry name" value="TF_MADSbox_sf"/>
</dbReference>
<dbReference type="GO" id="GO:0045944">
    <property type="term" value="P:positive regulation of transcription by RNA polymerase II"/>
    <property type="evidence" value="ECO:0007669"/>
    <property type="project" value="InterPro"/>
</dbReference>
<evidence type="ECO:0000313" key="8">
    <source>
        <dbReference type="Proteomes" id="UP001157418"/>
    </source>
</evidence>
<evidence type="ECO:0000256" key="4">
    <source>
        <dbReference type="ARBA" id="ARBA00023163"/>
    </source>
</evidence>
<gene>
    <name evidence="7" type="ORF">LVIROSA_LOCUS2377</name>
</gene>
<keyword evidence="3" id="KW-0238">DNA-binding</keyword>
<dbReference type="InterPro" id="IPR033897">
    <property type="entry name" value="SRF-like_MADS-box"/>
</dbReference>
<dbReference type="PANTHER" id="PTHR11945">
    <property type="entry name" value="MADS BOX PROTEIN"/>
    <property type="match status" value="1"/>
</dbReference>
<dbReference type="AlphaFoldDB" id="A0AAU9LME7"/>
<name>A0AAU9LME7_9ASTR</name>
<keyword evidence="8" id="KW-1185">Reference proteome</keyword>
<evidence type="ECO:0000256" key="2">
    <source>
        <dbReference type="ARBA" id="ARBA00023015"/>
    </source>
</evidence>
<dbReference type="CDD" id="cd00266">
    <property type="entry name" value="MADS_SRF_like"/>
    <property type="match status" value="1"/>
</dbReference>
<sequence>MPKNKVKLAFITNYYARRTSLKKRKDSLKKKLNELCTLCDIEACAIMYSPNESHPDLWPSKEGVENVVDQFNKIPEMEQSKKMYNHDTYIKSRITKTEEQIKKQIKDNWETEMRNKMSECFSGERSISNLPITDLNDLVKFADQRVSEIESLIESLKNGAPAAVPPPDSQPLEPQMVVCGSNADNPGMAGGMAVDGYVPVVENPVTFDAVEATDEWFSDWIDNMVETFGSFSRG</sequence>
<comment type="caution">
    <text evidence="7">The sequence shown here is derived from an EMBL/GenBank/DDBJ whole genome shotgun (WGS) entry which is preliminary data.</text>
</comment>
<dbReference type="Gene3D" id="3.40.1810.10">
    <property type="entry name" value="Transcription factor, MADS-box"/>
    <property type="match status" value="1"/>
</dbReference>
<dbReference type="SUPFAM" id="SSF55455">
    <property type="entry name" value="SRF-like"/>
    <property type="match status" value="1"/>
</dbReference>
<dbReference type="Pfam" id="PF00319">
    <property type="entry name" value="SRF-TF"/>
    <property type="match status" value="1"/>
</dbReference>